<dbReference type="SMART" id="SM00487">
    <property type="entry name" value="DEXDc"/>
    <property type="match status" value="1"/>
</dbReference>
<dbReference type="GO" id="GO:0005524">
    <property type="term" value="F:ATP binding"/>
    <property type="evidence" value="ECO:0007669"/>
    <property type="project" value="UniProtKB-KW"/>
</dbReference>
<evidence type="ECO:0000256" key="8">
    <source>
        <dbReference type="ARBA" id="ARBA00023125"/>
    </source>
</evidence>
<reference evidence="19" key="1">
    <citation type="submission" date="2025-08" db="UniProtKB">
        <authorList>
            <consortium name="RefSeq"/>
        </authorList>
    </citation>
    <scope>IDENTIFICATION</scope>
    <source>
        <tissue evidence="19">Whole sample</tissue>
    </source>
</reference>
<dbReference type="GO" id="GO:0004386">
    <property type="term" value="F:helicase activity"/>
    <property type="evidence" value="ECO:0007669"/>
    <property type="project" value="UniProtKB-KW"/>
</dbReference>
<keyword evidence="18" id="KW-1185">Reference proteome</keyword>
<keyword evidence="3" id="KW-0547">Nucleotide-binding</keyword>
<evidence type="ECO:0000256" key="9">
    <source>
        <dbReference type="ARBA" id="ARBA00023204"/>
    </source>
</evidence>
<protein>
    <recommendedName>
        <fullName evidence="11">DNA excision repair protein ERCC-6</fullName>
    </recommendedName>
    <alternativeName>
        <fullName evidence="12">ATP-dependent helicase ERCC6</fullName>
    </alternativeName>
    <alternativeName>
        <fullName evidence="13">Cockayne syndrome protein CSB</fullName>
    </alternativeName>
</protein>
<feature type="domain" description="Helicase ATP-binding" evidence="16">
    <location>
        <begin position="468"/>
        <end position="642"/>
    </location>
</feature>
<dbReference type="CDD" id="cd18000">
    <property type="entry name" value="DEXHc_ERCC6"/>
    <property type="match status" value="1"/>
</dbReference>
<dbReference type="GeneID" id="111121400"/>
<feature type="compositionally biased region" description="Low complexity" evidence="15">
    <location>
        <begin position="1080"/>
        <end position="1093"/>
    </location>
</feature>
<feature type="compositionally biased region" description="Acidic residues" evidence="15">
    <location>
        <begin position="307"/>
        <end position="320"/>
    </location>
</feature>
<evidence type="ECO:0000256" key="3">
    <source>
        <dbReference type="ARBA" id="ARBA00022741"/>
    </source>
</evidence>
<evidence type="ECO:0000256" key="10">
    <source>
        <dbReference type="ARBA" id="ARBA00023242"/>
    </source>
</evidence>
<feature type="region of interest" description="Disordered" evidence="15">
    <location>
        <begin position="302"/>
        <end position="380"/>
    </location>
</feature>
<dbReference type="SUPFAM" id="SSF52540">
    <property type="entry name" value="P-loop containing nucleoside triphosphate hydrolases"/>
    <property type="match status" value="2"/>
</dbReference>
<evidence type="ECO:0000256" key="7">
    <source>
        <dbReference type="ARBA" id="ARBA00022840"/>
    </source>
</evidence>
<dbReference type="Gene3D" id="3.40.50.10810">
    <property type="entry name" value="Tandem AAA-ATPase domain"/>
    <property type="match status" value="1"/>
</dbReference>
<dbReference type="CDD" id="cd18793">
    <property type="entry name" value="SF2_C_SNF"/>
    <property type="match status" value="1"/>
</dbReference>
<dbReference type="InterPro" id="IPR058951">
    <property type="entry name" value="WHD_Rad26_CSB-like"/>
</dbReference>
<dbReference type="OrthoDB" id="413460at2759"/>
<dbReference type="KEGG" id="cvn:111121400"/>
<evidence type="ECO:0000259" key="16">
    <source>
        <dbReference type="PROSITE" id="PS51192"/>
    </source>
</evidence>
<evidence type="ECO:0000256" key="14">
    <source>
        <dbReference type="SAM" id="Coils"/>
    </source>
</evidence>
<proteinExistence type="inferred from homology"/>
<feature type="compositionally biased region" description="Basic and acidic residues" evidence="15">
    <location>
        <begin position="1063"/>
        <end position="1079"/>
    </location>
</feature>
<evidence type="ECO:0000256" key="2">
    <source>
        <dbReference type="ARBA" id="ARBA00007025"/>
    </source>
</evidence>
<dbReference type="FunFam" id="3.40.50.10810:FF:000042">
    <property type="entry name" value="SNF2 family helicase-like protein"/>
    <property type="match status" value="1"/>
</dbReference>
<dbReference type="GO" id="GO:0008094">
    <property type="term" value="F:ATP-dependent activity, acting on DNA"/>
    <property type="evidence" value="ECO:0007669"/>
    <property type="project" value="TreeGrafter"/>
</dbReference>
<comment type="subcellular location">
    <subcellularLocation>
        <location evidence="1">Nucleus</location>
    </subcellularLocation>
</comment>
<dbReference type="Pfam" id="PF25875">
    <property type="entry name" value="WHD_Rad26_CSB"/>
    <property type="match status" value="1"/>
</dbReference>
<feature type="coiled-coil region" evidence="14">
    <location>
        <begin position="983"/>
        <end position="1035"/>
    </location>
</feature>
<evidence type="ECO:0000313" key="19">
    <source>
        <dbReference type="RefSeq" id="XP_022318382.1"/>
    </source>
</evidence>
<organism evidence="18 19">
    <name type="scientific">Crassostrea virginica</name>
    <name type="common">Eastern oyster</name>
    <dbReference type="NCBI Taxonomy" id="6565"/>
    <lineage>
        <taxon>Eukaryota</taxon>
        <taxon>Metazoa</taxon>
        <taxon>Spiralia</taxon>
        <taxon>Lophotrochozoa</taxon>
        <taxon>Mollusca</taxon>
        <taxon>Bivalvia</taxon>
        <taxon>Autobranchia</taxon>
        <taxon>Pteriomorphia</taxon>
        <taxon>Ostreida</taxon>
        <taxon>Ostreoidea</taxon>
        <taxon>Ostreidae</taxon>
        <taxon>Crassostrea</taxon>
    </lineage>
</organism>
<feature type="region of interest" description="Disordered" evidence="15">
    <location>
        <begin position="1"/>
        <end position="43"/>
    </location>
</feature>
<keyword evidence="9" id="KW-0234">DNA repair</keyword>
<evidence type="ECO:0000259" key="17">
    <source>
        <dbReference type="PROSITE" id="PS51194"/>
    </source>
</evidence>
<dbReference type="PANTHER" id="PTHR45629">
    <property type="entry name" value="SNF2/RAD54 FAMILY MEMBER"/>
    <property type="match status" value="1"/>
</dbReference>
<gene>
    <name evidence="19" type="primary">LOC111121400</name>
</gene>
<dbReference type="InterPro" id="IPR001650">
    <property type="entry name" value="Helicase_C-like"/>
</dbReference>
<dbReference type="Pfam" id="PF00176">
    <property type="entry name" value="SNF2-rel_dom"/>
    <property type="match status" value="1"/>
</dbReference>
<feature type="region of interest" description="Disordered" evidence="15">
    <location>
        <begin position="1038"/>
        <end position="1150"/>
    </location>
</feature>
<feature type="compositionally biased region" description="Polar residues" evidence="15">
    <location>
        <begin position="241"/>
        <end position="261"/>
    </location>
</feature>
<dbReference type="InterPro" id="IPR027417">
    <property type="entry name" value="P-loop_NTPase"/>
</dbReference>
<dbReference type="FunFam" id="3.40.50.300:FF:000863">
    <property type="entry name" value="DNA excision repair protein ERCC-6"/>
    <property type="match status" value="1"/>
</dbReference>
<keyword evidence="6" id="KW-0347">Helicase</keyword>
<keyword evidence="8" id="KW-0238">DNA-binding</keyword>
<dbReference type="Proteomes" id="UP000694844">
    <property type="component" value="Chromosome 2"/>
</dbReference>
<accession>A0A8B8CRC4</accession>
<feature type="compositionally biased region" description="Basic and acidic residues" evidence="15">
    <location>
        <begin position="327"/>
        <end position="341"/>
    </location>
</feature>
<feature type="compositionally biased region" description="Polar residues" evidence="15">
    <location>
        <begin position="1"/>
        <end position="19"/>
    </location>
</feature>
<evidence type="ECO:0000256" key="5">
    <source>
        <dbReference type="ARBA" id="ARBA00022801"/>
    </source>
</evidence>
<dbReference type="InterPro" id="IPR000330">
    <property type="entry name" value="SNF2_N"/>
</dbReference>
<comment type="similarity">
    <text evidence="2">Belongs to the SNF2/RAD54 helicase family.</text>
</comment>
<evidence type="ECO:0000256" key="13">
    <source>
        <dbReference type="ARBA" id="ARBA00079118"/>
    </source>
</evidence>
<feature type="region of interest" description="Disordered" evidence="15">
    <location>
        <begin position="203"/>
        <end position="273"/>
    </location>
</feature>
<keyword evidence="14" id="KW-0175">Coiled coil</keyword>
<feature type="coiled-coil region" evidence="14">
    <location>
        <begin position="79"/>
        <end position="113"/>
    </location>
</feature>
<evidence type="ECO:0000313" key="18">
    <source>
        <dbReference type="Proteomes" id="UP000694844"/>
    </source>
</evidence>
<evidence type="ECO:0000256" key="15">
    <source>
        <dbReference type="SAM" id="MobiDB-lite"/>
    </source>
</evidence>
<dbReference type="GO" id="GO:0006283">
    <property type="term" value="P:transcription-coupled nucleotide-excision repair"/>
    <property type="evidence" value="ECO:0007669"/>
    <property type="project" value="TreeGrafter"/>
</dbReference>
<keyword evidence="10" id="KW-0539">Nucleus</keyword>
<dbReference type="SMART" id="SM00490">
    <property type="entry name" value="HELICc"/>
    <property type="match status" value="1"/>
</dbReference>
<dbReference type="PROSITE" id="PS51194">
    <property type="entry name" value="HELICASE_CTER"/>
    <property type="match status" value="1"/>
</dbReference>
<dbReference type="InterPro" id="IPR049730">
    <property type="entry name" value="SNF2/RAD54-like_C"/>
</dbReference>
<keyword evidence="7" id="KW-0067">ATP-binding</keyword>
<feature type="compositionally biased region" description="Basic and acidic residues" evidence="15">
    <location>
        <begin position="218"/>
        <end position="238"/>
    </location>
</feature>
<dbReference type="Pfam" id="PF00271">
    <property type="entry name" value="Helicase_C"/>
    <property type="match status" value="1"/>
</dbReference>
<dbReference type="InterPro" id="IPR014001">
    <property type="entry name" value="Helicase_ATP-bd"/>
</dbReference>
<dbReference type="Gene3D" id="3.40.50.300">
    <property type="entry name" value="P-loop containing nucleotide triphosphate hydrolases"/>
    <property type="match status" value="1"/>
</dbReference>
<dbReference type="PANTHER" id="PTHR45629:SF7">
    <property type="entry name" value="DNA EXCISION REPAIR PROTEIN ERCC-6-RELATED"/>
    <property type="match status" value="1"/>
</dbReference>
<feature type="domain" description="Helicase C-terminal" evidence="17">
    <location>
        <begin position="788"/>
        <end position="947"/>
    </location>
</feature>
<evidence type="ECO:0000256" key="1">
    <source>
        <dbReference type="ARBA" id="ARBA00004123"/>
    </source>
</evidence>
<evidence type="ECO:0000256" key="6">
    <source>
        <dbReference type="ARBA" id="ARBA00022806"/>
    </source>
</evidence>
<feature type="compositionally biased region" description="Basic residues" evidence="15">
    <location>
        <begin position="1119"/>
        <end position="1141"/>
    </location>
</feature>
<dbReference type="CDD" id="cd22254">
    <property type="entry name" value="CSB_WHD"/>
    <property type="match status" value="1"/>
</dbReference>
<feature type="compositionally biased region" description="Basic and acidic residues" evidence="15">
    <location>
        <begin position="262"/>
        <end position="273"/>
    </location>
</feature>
<evidence type="ECO:0000256" key="4">
    <source>
        <dbReference type="ARBA" id="ARBA00022763"/>
    </source>
</evidence>
<keyword evidence="5" id="KW-0378">Hydrolase</keyword>
<dbReference type="GO" id="GO:0005634">
    <property type="term" value="C:nucleus"/>
    <property type="evidence" value="ECO:0007669"/>
    <property type="project" value="UniProtKB-SubCell"/>
</dbReference>
<dbReference type="RefSeq" id="XP_022318382.1">
    <property type="nucleotide sequence ID" value="XM_022462674.1"/>
</dbReference>
<dbReference type="InterPro" id="IPR050496">
    <property type="entry name" value="SNF2_RAD54_helicase_repair"/>
</dbReference>
<feature type="compositionally biased region" description="Polar residues" evidence="15">
    <location>
        <begin position="1050"/>
        <end position="1062"/>
    </location>
</feature>
<evidence type="ECO:0000256" key="12">
    <source>
        <dbReference type="ARBA" id="ARBA00076356"/>
    </source>
</evidence>
<dbReference type="PROSITE" id="PS51192">
    <property type="entry name" value="HELICASE_ATP_BIND_1"/>
    <property type="match status" value="1"/>
</dbReference>
<feature type="compositionally biased region" description="Basic residues" evidence="15">
    <location>
        <begin position="358"/>
        <end position="372"/>
    </location>
</feature>
<sequence>MNDINTTRIPDSTETQDTAPGSPMEGSVEQQEDSSTRFHVDRTLIPSAHLAEMKEDQELEGLGLTVFNQEDFEEGVMAQVDMALAKEEEEQQKKKLQKEETDIKYDIAKAKKEVETFDKVLSTLGNAVGNNHVRNRLVSVQNQREKKLSQLKTLYARQRALQIKISGTSDIPHEDVLKQDGAALNKLLGLKSTGETEKEKLIRTGQMTPFGTIISSSADKESKSKDRQQESLSNKDRASVSGEQTSTSPVRDSAESTAQASDRSENFFDSRDKKTYRNDVEGSFYKHNYRSKRKYSRIHTNFREDSALSDEDNCYYDDPEGALSDGEEYRPEERDLMRSSSEDSGLEETAADTATSGGKKKKKVLLKPRKPPKYTVSSGDEGEDFALATKRKINRDVMERKEKDDGNEDFYHQRIEEFNEEERKRLKKVDSGEIDEDSDEELEGGLKVPSRIWSKLFNYQRVGVSWLWELHCQSAGGIIGDEMGLGKTIQMIAFLAALRQSKLTSKNFKYRGLGPTIIVTPTTVMFQWVKEFHKWWPLFRVAILHSSGSFTGDEEDLIRSIVKDRGVLITSFSTLVIHQDKVLPYDWHYVVLDEGHKIRNPDAQVTQACKQFRTPHRIILSGSPIQNNLKELWSLFDFVFPGKLGTLPDFMQHFSIPILQGGYANATEIQVQTAYKCACVLRDTINPYLLRRMKADVKIDLPSKNEQVLFCRLTDEQRDVYLEYLQSRECQAILSGKYQIFAGLITLRKICNHPDICTGGPKLFIGEDTRGDPTLEYGYWKRSGKMIVVEALLKLWKQQGHRVLLFSQSRAMLDILESFTQNQGYSYLRMDGGTAISSRQSLITTFNQDSSIYLFLLTTRVGGLGVNLTGANRVIIFDPDWNPSTDTQARERTWRIGQTKQVTIYRLLTSGTIEEKIYHRQIFKQFLTNRVLKDPKQRRFFKSNDLYELFELGSKDNIEGTETGALFAGTGSEVKRSEVRKSANRFDLLKERKSKQIKEEEEEEEEDKFFDNKEIQRMRELAKKLSANLMKIKSEEGALNGGNFKDNSADVKTSNCTESAVKQSKDSEKNGVSWKEESRGTSPGPSQSGSQTSCDKGDNKYSSHHHTKPSSSKHESSPRHSHHKSHSKHHKKHHKKHKKRSKDAEFEGKKISHLVKKDVFKQKDEKEEEEKKIMDDYVLHKLFKKGIDTAMQHDVIMDPSKHDYMIIENEAARVAKDAAKALKRSRSFCNNAITGLPTWTGQSGIKKPRFGQKKNSMLTDPIRKSQIPSATAIVPATSNTEPEQTNQHFDGTLAGNVVKDLKTGQASSSTMTSDLLLNQMKKRNELVPTPGGEEEEDDMGDNSVTPVIDTDSYKLISEIKNFILFGCSMIGKASTQEILAEFGSKLPPSNSALFKAMLNKICVFERNNGIGFWKLKNEFR</sequence>
<dbReference type="GO" id="GO:0016787">
    <property type="term" value="F:hydrolase activity"/>
    <property type="evidence" value="ECO:0007669"/>
    <property type="project" value="UniProtKB-KW"/>
</dbReference>
<name>A0A8B8CRC4_CRAVI</name>
<keyword evidence="4" id="KW-0227">DNA damage</keyword>
<evidence type="ECO:0000256" key="11">
    <source>
        <dbReference type="ARBA" id="ARBA00071998"/>
    </source>
</evidence>
<dbReference type="InterPro" id="IPR038718">
    <property type="entry name" value="SNF2-like_sf"/>
</dbReference>